<dbReference type="Pfam" id="PF03104">
    <property type="entry name" value="DNA_pol_B_exo1"/>
    <property type="match status" value="1"/>
</dbReference>
<dbReference type="SUPFAM" id="SSF53098">
    <property type="entry name" value="Ribonuclease H-like"/>
    <property type="match status" value="1"/>
</dbReference>
<sequence>MLLRPNYQYNWSDDDDDDSVNDNESEQSYRSRSPSPLPWTSSSSTVTCMISDIKTQAYANRVVNIKLSLMNEYGEKLLKLIQGDVFFDVYIETWNRNENIARILNQLQCYNNTPQFVDTKYTAMGYSQTPLNVWRLNIRENRLDYIYEFCQSSGRRMFLNTELNDALPMVQKNLGIYCDIPNVGDTAQIPYSSLTKPDMSTPKSFICRKLSIDIEVITPPEWTLFPDATELGCEIIIIACTRQQDDTTTYQTDILYTDSQHREIHIENADNRNFIRFDTEYQMLEYFITSIDPHNTDLLTGWNVRNFDLKYIYDRCCKFFPDLVAKFRQWTLDGSDISFRNVTRKGQNVTLVESFGIMILDMYDYNKSNVKAKSYKLKDIARKYLREDKQKLDIDYKDISRFYRSGNTKEFSHLLEYCSVDAEIVLDLMAVQKVWNNTVSMADICHVPMNYVVNSGVMLRNTCMISQFVNEHTDYLLPYKHEMPFTSYEGGYVNEPIVGFHTDPIFVLDFNSLYPTTMLAFNICTTTIVDMREYSDTGYPIDAMPSTSSDTTPYQPTELDQVIFTTSNELKISATPYMHNVGFVAANHRRGVMPQILHNLLTTRKRLQNELKKTTDDQKRKQLDAQQLSYKLCANAIYGLLGCSFSPLYNPMVAASVTSFGRFLSYIKRKRITEYMAAENIEGSIVYGDTDSVMVQIRNHTIAETKAIAERYAEQVTRDIGIPPIRTEYEKIFCPFLIHKKKHYIGVMYTDNCDRHLRVEYKGNEMVRSDNCTLTTDVMRDVIDLLFFGDGDLTQKNAAITRRLEELLAEWSQLYNMYREGTPVDRELRARVVQQAIYSKKLAKEVYTNRLPHVAVYERMKNRKQYHIGDRIVYCIANTELSDRVKPKNIIDMAYDIDEFLEDEQLYLAVHYYADACVRKPLSRLFASLDSQFRTQLELTLSRLFPSLVASAQKRAHKDKETAVLCKQKKSCENKRQ</sequence>
<evidence type="ECO:0000259" key="12">
    <source>
        <dbReference type="Pfam" id="PF00136"/>
    </source>
</evidence>
<evidence type="ECO:0000313" key="14">
    <source>
        <dbReference type="EMBL" id="ACD03460.1"/>
    </source>
</evidence>
<dbReference type="GO" id="GO:0006261">
    <property type="term" value="P:DNA-templated DNA replication"/>
    <property type="evidence" value="ECO:0007669"/>
    <property type="project" value="TreeGrafter"/>
</dbReference>
<dbReference type="OrthoDB" id="165at10239"/>
<dbReference type="InterPro" id="IPR050240">
    <property type="entry name" value="DNA_pol_type-B"/>
</dbReference>
<keyword evidence="15" id="KW-1185">Reference proteome</keyword>
<evidence type="ECO:0000256" key="7">
    <source>
        <dbReference type="ARBA" id="ARBA00023125"/>
    </source>
</evidence>
<dbReference type="InterPro" id="IPR006133">
    <property type="entry name" value="DNA-dir_DNA_pol_B_exonuc"/>
</dbReference>
<evidence type="ECO:0000313" key="15">
    <source>
        <dbReference type="Proteomes" id="UP000011274"/>
    </source>
</evidence>
<dbReference type="SUPFAM" id="SSF56672">
    <property type="entry name" value="DNA/RNA polymerases"/>
    <property type="match status" value="1"/>
</dbReference>
<feature type="region of interest" description="Disordered" evidence="11">
    <location>
        <begin position="1"/>
        <end position="42"/>
    </location>
</feature>
<dbReference type="EMBL" id="EU522111">
    <property type="protein sequence ID" value="ACD03460.1"/>
    <property type="molecule type" value="Genomic_DNA"/>
</dbReference>
<evidence type="ECO:0000256" key="9">
    <source>
        <dbReference type="RuleBase" id="RU000442"/>
    </source>
</evidence>
<evidence type="ECO:0000256" key="5">
    <source>
        <dbReference type="ARBA" id="ARBA00022932"/>
    </source>
</evidence>
<dbReference type="InterPro" id="IPR043502">
    <property type="entry name" value="DNA/RNA_pol_sf"/>
</dbReference>
<comment type="similarity">
    <text evidence="2 9">Belongs to the DNA polymerase type-B family.</text>
</comment>
<evidence type="ECO:0000256" key="4">
    <source>
        <dbReference type="ARBA" id="ARBA00022695"/>
    </source>
</evidence>
<dbReference type="GO" id="GO:0039693">
    <property type="term" value="P:viral DNA genome replication"/>
    <property type="evidence" value="ECO:0007669"/>
    <property type="project" value="UniProtKB-KW"/>
</dbReference>
<keyword evidence="7 9" id="KW-0238">DNA-binding</keyword>
<organism evidence="14 15">
    <name type="scientific">Musca hytrovirus</name>
    <name type="common">isolate Musca domestica/United States/Boucias/-</name>
    <name type="synonym">MHV</name>
    <dbReference type="NCBI Taxonomy" id="523909"/>
    <lineage>
        <taxon>Viruses</taxon>
        <taxon>Viruses incertae sedis</taxon>
        <taxon>Naldaviricetes</taxon>
        <taxon>Lefavirales</taxon>
        <taxon>Hytrosaviridae</taxon>
        <taxon>Muscavirus</taxon>
        <taxon>Muscavirus musdomesticae</taxon>
    </lineage>
</organism>
<dbReference type="InterPro" id="IPR023211">
    <property type="entry name" value="DNA_pol_palm_dom_sf"/>
</dbReference>
<evidence type="ECO:0000256" key="8">
    <source>
        <dbReference type="ARBA" id="ARBA00049244"/>
    </source>
</evidence>
<evidence type="ECO:0000256" key="6">
    <source>
        <dbReference type="ARBA" id="ARBA00023109"/>
    </source>
</evidence>
<dbReference type="EC" id="2.7.7.7" evidence="9"/>
<dbReference type="Pfam" id="PF00136">
    <property type="entry name" value="DNA_pol_B"/>
    <property type="match status" value="1"/>
</dbReference>
<dbReference type="PANTHER" id="PTHR10322">
    <property type="entry name" value="DNA POLYMERASE CATALYTIC SUBUNIT"/>
    <property type="match status" value="1"/>
</dbReference>
<dbReference type="Gene3D" id="1.10.132.60">
    <property type="entry name" value="DNA polymerase family B, C-terminal domain"/>
    <property type="match status" value="1"/>
</dbReference>
<dbReference type="KEGG" id="vg:6295430"/>
<dbReference type="GO" id="GO:0000166">
    <property type="term" value="F:nucleotide binding"/>
    <property type="evidence" value="ECO:0007669"/>
    <property type="project" value="InterPro"/>
</dbReference>
<evidence type="ECO:0000259" key="13">
    <source>
        <dbReference type="Pfam" id="PF03104"/>
    </source>
</evidence>
<proteinExistence type="inferred from homology"/>
<comment type="function">
    <text evidence="1">Replicates the viral genome, host DNA polymerases cannot substitute for the viral enzyme in this process.</text>
</comment>
<dbReference type="InterPro" id="IPR036397">
    <property type="entry name" value="RNaseH_sf"/>
</dbReference>
<dbReference type="InterPro" id="IPR017964">
    <property type="entry name" value="DNA-dir_DNA_pol_B_CS"/>
</dbReference>
<evidence type="ECO:0000256" key="10">
    <source>
        <dbReference type="SAM" id="Coils"/>
    </source>
</evidence>
<dbReference type="InterPro" id="IPR042087">
    <property type="entry name" value="DNA_pol_B_thumb"/>
</dbReference>
<protein>
    <recommendedName>
        <fullName evidence="9">DNA polymerase</fullName>
        <ecNumber evidence="9">2.7.7.7</ecNumber>
    </recommendedName>
</protein>
<dbReference type="SMART" id="SM00486">
    <property type="entry name" value="POLBc"/>
    <property type="match status" value="1"/>
</dbReference>
<name>B2YFX8_MHVB</name>
<keyword evidence="9" id="KW-0235">DNA replication</keyword>
<feature type="compositionally biased region" description="Low complexity" evidence="11">
    <location>
        <begin position="26"/>
        <end position="42"/>
    </location>
</feature>
<reference evidence="14 15" key="1">
    <citation type="journal article" date="2008" name="Virology">
        <title>Sequence analysis of a non-classified, non-occluded DNA virus that causes salivary gland hypertrophy of Musca domestica, MdSGHV.</title>
        <authorList>
            <person name="Garcia-Maruniak A."/>
            <person name="Maruniak J.E."/>
            <person name="Farmerie W."/>
            <person name="Boucias D.G."/>
        </authorList>
    </citation>
    <scope>NUCLEOTIDE SEQUENCE [LARGE SCALE GENOMIC DNA]</scope>
    <source>
        <strain evidence="15">Isolate Musca domestica/United States/Boucias/-</strain>
    </source>
</reference>
<dbReference type="Gene3D" id="3.90.1600.10">
    <property type="entry name" value="Palm domain of DNA polymerase"/>
    <property type="match status" value="1"/>
</dbReference>
<evidence type="ECO:0000256" key="3">
    <source>
        <dbReference type="ARBA" id="ARBA00022679"/>
    </source>
</evidence>
<comment type="catalytic activity">
    <reaction evidence="8 9">
        <text>DNA(n) + a 2'-deoxyribonucleoside 5'-triphosphate = DNA(n+1) + diphosphate</text>
        <dbReference type="Rhea" id="RHEA:22508"/>
        <dbReference type="Rhea" id="RHEA-COMP:17339"/>
        <dbReference type="Rhea" id="RHEA-COMP:17340"/>
        <dbReference type="ChEBI" id="CHEBI:33019"/>
        <dbReference type="ChEBI" id="CHEBI:61560"/>
        <dbReference type="ChEBI" id="CHEBI:173112"/>
        <dbReference type="EC" id="2.7.7.7"/>
    </reaction>
</comment>
<organismHost>
    <name type="scientific">Musca domestica</name>
    <name type="common">House fly</name>
    <dbReference type="NCBI Taxonomy" id="7370"/>
</organismHost>
<dbReference type="Proteomes" id="UP000011274">
    <property type="component" value="Segment"/>
</dbReference>
<evidence type="ECO:0000256" key="2">
    <source>
        <dbReference type="ARBA" id="ARBA00005755"/>
    </source>
</evidence>
<keyword evidence="10" id="KW-0175">Coiled coil</keyword>
<dbReference type="InterPro" id="IPR006172">
    <property type="entry name" value="DNA-dir_DNA_pol_B"/>
</dbReference>
<dbReference type="PRINTS" id="PR00106">
    <property type="entry name" value="DNAPOLB"/>
</dbReference>
<accession>B2YFX8</accession>
<keyword evidence="4 9" id="KW-0548">Nucleotidyltransferase</keyword>
<dbReference type="PANTHER" id="PTHR10322:SF23">
    <property type="entry name" value="DNA POLYMERASE DELTA CATALYTIC SUBUNIT"/>
    <property type="match status" value="1"/>
</dbReference>
<dbReference type="InterPro" id="IPR012337">
    <property type="entry name" value="RNaseH-like_sf"/>
</dbReference>
<gene>
    <name evidence="14" type="primary">pol</name>
    <name evidence="14" type="ORF">MdSGHV001</name>
</gene>
<feature type="domain" description="DNA-directed DNA polymerase family B multifunctional" evidence="12">
    <location>
        <begin position="448"/>
        <end position="928"/>
    </location>
</feature>
<dbReference type="GO" id="GO:0003887">
    <property type="term" value="F:DNA-directed DNA polymerase activity"/>
    <property type="evidence" value="ECO:0007669"/>
    <property type="project" value="UniProtKB-KW"/>
</dbReference>
<evidence type="ECO:0000256" key="11">
    <source>
        <dbReference type="SAM" id="MobiDB-lite"/>
    </source>
</evidence>
<dbReference type="GO" id="GO:0003677">
    <property type="term" value="F:DNA binding"/>
    <property type="evidence" value="ECO:0007669"/>
    <property type="project" value="UniProtKB-KW"/>
</dbReference>
<feature type="coiled-coil region" evidence="10">
    <location>
        <begin position="597"/>
        <end position="624"/>
    </location>
</feature>
<evidence type="ECO:0000256" key="1">
    <source>
        <dbReference type="ARBA" id="ARBA00002701"/>
    </source>
</evidence>
<feature type="compositionally biased region" description="Acidic residues" evidence="11">
    <location>
        <begin position="12"/>
        <end position="25"/>
    </location>
</feature>
<dbReference type="GeneID" id="6295430"/>
<dbReference type="Gene3D" id="1.10.287.690">
    <property type="entry name" value="Helix hairpin bin"/>
    <property type="match status" value="1"/>
</dbReference>
<keyword evidence="3 9" id="KW-0808">Transferase</keyword>
<dbReference type="PROSITE" id="PS00116">
    <property type="entry name" value="DNA_POLYMERASE_B"/>
    <property type="match status" value="1"/>
</dbReference>
<keyword evidence="5 9" id="KW-0239">DNA-directed DNA polymerase</keyword>
<dbReference type="InterPro" id="IPR006134">
    <property type="entry name" value="DNA-dir_DNA_pol_B_multi_dom"/>
</dbReference>
<feature type="domain" description="DNA-directed DNA polymerase family B exonuclease" evidence="13">
    <location>
        <begin position="197"/>
        <end position="380"/>
    </location>
</feature>
<dbReference type="Gene3D" id="3.30.420.10">
    <property type="entry name" value="Ribonuclease H-like superfamily/Ribonuclease H"/>
    <property type="match status" value="1"/>
</dbReference>
<feature type="compositionally biased region" description="Low complexity" evidence="11">
    <location>
        <begin position="1"/>
        <end position="11"/>
    </location>
</feature>
<dbReference type="RefSeq" id="YP_001883329.1">
    <property type="nucleotide sequence ID" value="NC_010671.1"/>
</dbReference>
<keyword evidence="6" id="KW-1194">Viral DNA replication</keyword>